<gene>
    <name evidence="2" type="ORF">EDD77_1075</name>
</gene>
<dbReference type="InterPro" id="IPR041657">
    <property type="entry name" value="HTH_17"/>
</dbReference>
<dbReference type="Proteomes" id="UP000295184">
    <property type="component" value="Unassembled WGS sequence"/>
</dbReference>
<feature type="domain" description="Helix-turn-helix" evidence="1">
    <location>
        <begin position="9"/>
        <end position="57"/>
    </location>
</feature>
<dbReference type="GeneID" id="97380216"/>
<proteinExistence type="predicted"/>
<dbReference type="STRING" id="1650663.GCA_001486665_00363"/>
<evidence type="ECO:0000313" key="3">
    <source>
        <dbReference type="Proteomes" id="UP000295184"/>
    </source>
</evidence>
<reference evidence="2 3" key="1">
    <citation type="submission" date="2019-03" db="EMBL/GenBank/DDBJ databases">
        <title>Genomic Encyclopedia of Type Strains, Phase IV (KMG-IV): sequencing the most valuable type-strain genomes for metagenomic binning, comparative biology and taxonomic classification.</title>
        <authorList>
            <person name="Goeker M."/>
        </authorList>
    </citation>
    <scope>NUCLEOTIDE SEQUENCE [LARGE SCALE GENOMIC DNA]</scope>
    <source>
        <strain evidence="2 3">DSM 100451</strain>
    </source>
</reference>
<dbReference type="RefSeq" id="WP_058962892.1">
    <property type="nucleotide sequence ID" value="NZ_CABKVM010000012.1"/>
</dbReference>
<evidence type="ECO:0000313" key="2">
    <source>
        <dbReference type="EMBL" id="TCL58652.1"/>
    </source>
</evidence>
<protein>
    <submittedName>
        <fullName evidence="2">Excisionase family DNA binding protein</fullName>
    </submittedName>
</protein>
<dbReference type="OrthoDB" id="515428at2"/>
<dbReference type="Pfam" id="PF12728">
    <property type="entry name" value="HTH_17"/>
    <property type="match status" value="1"/>
</dbReference>
<accession>A0A4R1R062</accession>
<dbReference type="EMBL" id="SLUM01000007">
    <property type="protein sequence ID" value="TCL58652.1"/>
    <property type="molecule type" value="Genomic_DNA"/>
</dbReference>
<dbReference type="AlphaFoldDB" id="A0A4R1R062"/>
<organism evidence="2 3">
    <name type="scientific">Allofournierella massiliensis</name>
    <dbReference type="NCBI Taxonomy" id="1650663"/>
    <lineage>
        <taxon>Bacteria</taxon>
        <taxon>Bacillati</taxon>
        <taxon>Bacillota</taxon>
        <taxon>Clostridia</taxon>
        <taxon>Eubacteriales</taxon>
        <taxon>Oscillospiraceae</taxon>
        <taxon>Allofournierella</taxon>
    </lineage>
</organism>
<evidence type="ECO:0000259" key="1">
    <source>
        <dbReference type="Pfam" id="PF12728"/>
    </source>
</evidence>
<comment type="caution">
    <text evidence="2">The sequence shown here is derived from an EMBL/GenBank/DDBJ whole genome shotgun (WGS) entry which is preliminary data.</text>
</comment>
<name>A0A4R1R062_9FIRM</name>
<sequence length="60" mass="7066">MFESYPEILTTKDLQQIFPKNKGAIYDLLKTGQIPSFKIGREYMIPKADLLDFINRQMKK</sequence>